<evidence type="ECO:0000313" key="2">
    <source>
        <dbReference type="EMBL" id="GAA3834212.1"/>
    </source>
</evidence>
<comment type="caution">
    <text evidence="2">The sequence shown here is derived from an EMBL/GenBank/DDBJ whole genome shotgun (WGS) entry which is preliminary data.</text>
</comment>
<proteinExistence type="predicted"/>
<keyword evidence="3" id="KW-1185">Reference proteome</keyword>
<feature type="region of interest" description="Disordered" evidence="1">
    <location>
        <begin position="1"/>
        <end position="32"/>
    </location>
</feature>
<evidence type="ECO:0000256" key="1">
    <source>
        <dbReference type="SAM" id="MobiDB-lite"/>
    </source>
</evidence>
<dbReference type="RefSeq" id="WP_275775715.1">
    <property type="nucleotide sequence ID" value="NZ_BAABDE010000031.1"/>
</dbReference>
<dbReference type="Proteomes" id="UP001501009">
    <property type="component" value="Unassembled WGS sequence"/>
</dbReference>
<organism evidence="2 3">
    <name type="scientific">Streptomyces coacervatus</name>
    <dbReference type="NCBI Taxonomy" id="647381"/>
    <lineage>
        <taxon>Bacteria</taxon>
        <taxon>Bacillati</taxon>
        <taxon>Actinomycetota</taxon>
        <taxon>Actinomycetes</taxon>
        <taxon>Kitasatosporales</taxon>
        <taxon>Streptomycetaceae</taxon>
        <taxon>Streptomyces</taxon>
    </lineage>
</organism>
<sequence length="54" mass="5915">MVGTAKGITGMGRGGNKRRGEGGNGGERPDYLVEDEEIWISQEDRNRNVPRNLA</sequence>
<evidence type="ECO:0000313" key="3">
    <source>
        <dbReference type="Proteomes" id="UP001501009"/>
    </source>
</evidence>
<name>A0ABP7J3X3_9ACTN</name>
<accession>A0ABP7J3X3</accession>
<protein>
    <submittedName>
        <fullName evidence="2">Uncharacterized protein</fullName>
    </submittedName>
</protein>
<gene>
    <name evidence="2" type="ORF">GCM10022403_078850</name>
</gene>
<reference evidence="3" key="1">
    <citation type="journal article" date="2019" name="Int. J. Syst. Evol. Microbiol.">
        <title>The Global Catalogue of Microorganisms (GCM) 10K type strain sequencing project: providing services to taxonomists for standard genome sequencing and annotation.</title>
        <authorList>
            <consortium name="The Broad Institute Genomics Platform"/>
            <consortium name="The Broad Institute Genome Sequencing Center for Infectious Disease"/>
            <person name="Wu L."/>
            <person name="Ma J."/>
        </authorList>
    </citation>
    <scope>NUCLEOTIDE SEQUENCE [LARGE SCALE GENOMIC DNA]</scope>
    <source>
        <strain evidence="3">JCM 17138</strain>
    </source>
</reference>
<dbReference type="EMBL" id="BAABDE010000031">
    <property type="protein sequence ID" value="GAA3834212.1"/>
    <property type="molecule type" value="Genomic_DNA"/>
</dbReference>